<dbReference type="OrthoDB" id="9789566at2"/>
<dbReference type="SUPFAM" id="SSF46689">
    <property type="entry name" value="Homeodomain-like"/>
    <property type="match status" value="1"/>
</dbReference>
<keyword evidence="5" id="KW-1185">Reference proteome</keyword>
<evidence type="ECO:0000256" key="2">
    <source>
        <dbReference type="PROSITE-ProRule" id="PRU00335"/>
    </source>
</evidence>
<dbReference type="Pfam" id="PF00440">
    <property type="entry name" value="TetR_N"/>
    <property type="match status" value="1"/>
</dbReference>
<proteinExistence type="predicted"/>
<gene>
    <name evidence="4" type="ORF">A8806_12065</name>
</gene>
<reference evidence="4 5" key="1">
    <citation type="submission" date="2018-05" db="EMBL/GenBank/DDBJ databases">
        <title>The Hungate 1000. A catalogue of reference genomes from the rumen microbiome.</title>
        <authorList>
            <person name="Kelly W."/>
        </authorList>
    </citation>
    <scope>NUCLEOTIDE SEQUENCE [LARGE SCALE GENOMIC DNA]</scope>
    <source>
        <strain evidence="4 5">NLAE-zl-C242</strain>
    </source>
</reference>
<organism evidence="4 5">
    <name type="scientific">Faecalicatena orotica</name>
    <dbReference type="NCBI Taxonomy" id="1544"/>
    <lineage>
        <taxon>Bacteria</taxon>
        <taxon>Bacillati</taxon>
        <taxon>Bacillota</taxon>
        <taxon>Clostridia</taxon>
        <taxon>Lachnospirales</taxon>
        <taxon>Lachnospiraceae</taxon>
        <taxon>Faecalicatena</taxon>
    </lineage>
</organism>
<dbReference type="EMBL" id="QGDL01000020">
    <property type="protein sequence ID" value="PWJ21496.1"/>
    <property type="molecule type" value="Genomic_DNA"/>
</dbReference>
<dbReference type="InterPro" id="IPR050624">
    <property type="entry name" value="HTH-type_Tx_Regulator"/>
</dbReference>
<feature type="DNA-binding region" description="H-T-H motif" evidence="2">
    <location>
        <begin position="30"/>
        <end position="49"/>
    </location>
</feature>
<evidence type="ECO:0000256" key="1">
    <source>
        <dbReference type="ARBA" id="ARBA00023125"/>
    </source>
</evidence>
<name>A0A2Y9BM30_9FIRM</name>
<evidence type="ECO:0000259" key="3">
    <source>
        <dbReference type="PROSITE" id="PS50977"/>
    </source>
</evidence>
<dbReference type="RefSeq" id="WP_109733699.1">
    <property type="nucleotide sequence ID" value="NZ_BAAACK010000021.1"/>
</dbReference>
<protein>
    <submittedName>
        <fullName evidence="4">TetR family transcriptional regulator</fullName>
    </submittedName>
</protein>
<dbReference type="AlphaFoldDB" id="A0A2Y9BM30"/>
<keyword evidence="1 2" id="KW-0238">DNA-binding</keyword>
<evidence type="ECO:0000313" key="4">
    <source>
        <dbReference type="EMBL" id="PWJ21496.1"/>
    </source>
</evidence>
<dbReference type="Gene3D" id="1.10.357.10">
    <property type="entry name" value="Tetracycline Repressor, domain 2"/>
    <property type="match status" value="1"/>
</dbReference>
<accession>A0A2Y9BM30</accession>
<sequence length="194" mass="21961">MSKNENVKNHIVEVTTDLIEQYNGDTKNITARMIAEQADIGLGLINYHFGSKDNLITECVQRIIGKIVTGFHMEQTFQTDKERLTAWASYVFHFLFEHSAISRISILGDLQNYVENCNSVLTQQGFMHSLKNDISKDDKSVLVFILTAAMQTAFLGSDVAKQVLGYDFTKANDREAYIKKVIDILFERGGQVNE</sequence>
<dbReference type="InterPro" id="IPR001647">
    <property type="entry name" value="HTH_TetR"/>
</dbReference>
<dbReference type="PANTHER" id="PTHR43479:SF11">
    <property type="entry name" value="ACREF_ENVCD OPERON REPRESSOR-RELATED"/>
    <property type="match status" value="1"/>
</dbReference>
<dbReference type="Proteomes" id="UP000245845">
    <property type="component" value="Unassembled WGS sequence"/>
</dbReference>
<feature type="domain" description="HTH tetR-type" evidence="3">
    <location>
        <begin position="5"/>
        <end position="67"/>
    </location>
</feature>
<dbReference type="GO" id="GO:0003677">
    <property type="term" value="F:DNA binding"/>
    <property type="evidence" value="ECO:0007669"/>
    <property type="project" value="UniProtKB-UniRule"/>
</dbReference>
<dbReference type="PANTHER" id="PTHR43479">
    <property type="entry name" value="ACREF/ENVCD OPERON REPRESSOR-RELATED"/>
    <property type="match status" value="1"/>
</dbReference>
<comment type="caution">
    <text evidence="4">The sequence shown here is derived from an EMBL/GenBank/DDBJ whole genome shotgun (WGS) entry which is preliminary data.</text>
</comment>
<evidence type="ECO:0000313" key="5">
    <source>
        <dbReference type="Proteomes" id="UP000245845"/>
    </source>
</evidence>
<dbReference type="InterPro" id="IPR009057">
    <property type="entry name" value="Homeodomain-like_sf"/>
</dbReference>
<dbReference type="PROSITE" id="PS50977">
    <property type="entry name" value="HTH_TETR_2"/>
    <property type="match status" value="1"/>
</dbReference>